<feature type="compositionally biased region" description="Polar residues" evidence="1">
    <location>
        <begin position="42"/>
        <end position="61"/>
    </location>
</feature>
<keyword evidence="2" id="KW-1133">Transmembrane helix</keyword>
<evidence type="ECO:0000313" key="4">
    <source>
        <dbReference type="Proteomes" id="UP000051992"/>
    </source>
</evidence>
<dbReference type="EMBL" id="JQBM01000002">
    <property type="protein sequence ID" value="KRN46582.1"/>
    <property type="molecule type" value="Genomic_DNA"/>
</dbReference>
<evidence type="ECO:0000256" key="2">
    <source>
        <dbReference type="SAM" id="Phobius"/>
    </source>
</evidence>
<sequence>MSDKETRSGRHEAKKRVPWILVIMVVLVIIVIGVTIGGVMGSQGTNKRSVNESSKISESNPSTKSSTVIESSSEEVSGSLDSDAVTNSGDDTRSTEATYSSVSDVPINEDVDELPADAKPDGAGNYVSSDDRIAYIPQDNGTYITLPTSATPYTGRGYKQQLKRAEFKRENLEKGVNKLSDEQLRVLEEIGEN</sequence>
<protein>
    <submittedName>
        <fullName evidence="3">Uncharacterized protein</fullName>
    </submittedName>
</protein>
<accession>A0A0R2H4M8</accession>
<feature type="region of interest" description="Disordered" evidence="1">
    <location>
        <begin position="41"/>
        <end position="125"/>
    </location>
</feature>
<gene>
    <name evidence="3" type="ORF">IV50_GL000862</name>
</gene>
<feature type="transmembrane region" description="Helical" evidence="2">
    <location>
        <begin position="20"/>
        <end position="41"/>
    </location>
</feature>
<name>A0A0R2H4M8_WEIVI</name>
<keyword evidence="4" id="KW-1185">Reference proteome</keyword>
<dbReference type="Proteomes" id="UP000051992">
    <property type="component" value="Unassembled WGS sequence"/>
</dbReference>
<feature type="compositionally biased region" description="Low complexity" evidence="1">
    <location>
        <begin position="62"/>
        <end position="83"/>
    </location>
</feature>
<organism evidence="3 4">
    <name type="scientific">Weissella viridescens</name>
    <name type="common">Lactobacillus viridescens</name>
    <dbReference type="NCBI Taxonomy" id="1629"/>
    <lineage>
        <taxon>Bacteria</taxon>
        <taxon>Bacillati</taxon>
        <taxon>Bacillota</taxon>
        <taxon>Bacilli</taxon>
        <taxon>Lactobacillales</taxon>
        <taxon>Lactobacillaceae</taxon>
        <taxon>Weissella</taxon>
    </lineage>
</organism>
<evidence type="ECO:0000313" key="3">
    <source>
        <dbReference type="EMBL" id="KRN46582.1"/>
    </source>
</evidence>
<keyword evidence="2" id="KW-0472">Membrane</keyword>
<dbReference type="PATRIC" id="fig|1629.5.peg.871"/>
<reference evidence="3 4" key="1">
    <citation type="journal article" date="2015" name="Genome Announc.">
        <title>Expanding the biotechnology potential of lactobacilli through comparative genomics of 213 strains and associated genera.</title>
        <authorList>
            <person name="Sun Z."/>
            <person name="Harris H.M."/>
            <person name="McCann A."/>
            <person name="Guo C."/>
            <person name="Argimon S."/>
            <person name="Zhang W."/>
            <person name="Yang X."/>
            <person name="Jeffery I.B."/>
            <person name="Cooney J.C."/>
            <person name="Kagawa T.F."/>
            <person name="Liu W."/>
            <person name="Song Y."/>
            <person name="Salvetti E."/>
            <person name="Wrobel A."/>
            <person name="Rasinkangas P."/>
            <person name="Parkhill J."/>
            <person name="Rea M.C."/>
            <person name="O'Sullivan O."/>
            <person name="Ritari J."/>
            <person name="Douillard F.P."/>
            <person name="Paul Ross R."/>
            <person name="Yang R."/>
            <person name="Briner A.E."/>
            <person name="Felis G.E."/>
            <person name="de Vos W.M."/>
            <person name="Barrangou R."/>
            <person name="Klaenhammer T.R."/>
            <person name="Caufield P.W."/>
            <person name="Cui Y."/>
            <person name="Zhang H."/>
            <person name="O'Toole P.W."/>
        </authorList>
    </citation>
    <scope>NUCLEOTIDE SEQUENCE [LARGE SCALE GENOMIC DNA]</scope>
    <source>
        <strain evidence="3 4">DSM 20410</strain>
    </source>
</reference>
<evidence type="ECO:0000256" key="1">
    <source>
        <dbReference type="SAM" id="MobiDB-lite"/>
    </source>
</evidence>
<proteinExistence type="predicted"/>
<dbReference type="AlphaFoldDB" id="A0A0R2H4M8"/>
<keyword evidence="2" id="KW-0812">Transmembrane</keyword>
<feature type="compositionally biased region" description="Polar residues" evidence="1">
    <location>
        <begin position="84"/>
        <end position="103"/>
    </location>
</feature>
<comment type="caution">
    <text evidence="3">The sequence shown here is derived from an EMBL/GenBank/DDBJ whole genome shotgun (WGS) entry which is preliminary data.</text>
</comment>
<dbReference type="RefSeq" id="WP_057745563.1">
    <property type="nucleotide sequence ID" value="NZ_BJLU01000002.1"/>
</dbReference>